<dbReference type="Proteomes" id="UP000002421">
    <property type="component" value="Segment"/>
</dbReference>
<gene>
    <name evidence="1" type="ORF">201phi2-1p334</name>
</gene>
<name>B3FJJ4_BP201</name>
<reference evidence="1 2" key="1">
    <citation type="journal article" date="2008" name="Virology">
        <title>Characterization of Pseudomonas chlororaphis myovirus 201varphi2-1 via genomic sequencing, mass spectrometry, and electron microscopy.</title>
        <authorList>
            <person name="Thomas J.A."/>
            <person name="Rolando M.R."/>
            <person name="Carroll C.A."/>
            <person name="Shen P.S."/>
            <person name="Belnap D.M."/>
            <person name="Weintraub S.T."/>
            <person name="Serwer P."/>
            <person name="Hardies S.C."/>
        </authorList>
    </citation>
    <scope>NUCLEOTIDE SEQUENCE</scope>
</reference>
<evidence type="ECO:0000313" key="1">
    <source>
        <dbReference type="EMBL" id="ABY63159.1"/>
    </source>
</evidence>
<protein>
    <submittedName>
        <fullName evidence="1">Uncharacterized protein</fullName>
    </submittedName>
</protein>
<accession>B3FJJ4</accession>
<proteinExistence type="predicted"/>
<dbReference type="RefSeq" id="YP_001957055.1">
    <property type="nucleotide sequence ID" value="NC_010821.1"/>
</dbReference>
<organism evidence="1 2">
    <name type="scientific">Pseudomonas phage 201phi2-1</name>
    <name type="common">Pseudomonas chlororaphis phage 201phi2-1</name>
    <dbReference type="NCBI Taxonomy" id="198110"/>
    <lineage>
        <taxon>Viruses</taxon>
        <taxon>Duplodnaviria</taxon>
        <taxon>Heunggongvirae</taxon>
        <taxon>Uroviricota</taxon>
        <taxon>Caudoviricetes</taxon>
        <taxon>Chimalliviridae</taxon>
        <taxon>Serwervirus</taxon>
        <taxon>Serwervirus 201phi21</taxon>
    </lineage>
</organism>
<organismHost>
    <name type="scientific">Pseudomonas chlororaphis</name>
    <dbReference type="NCBI Taxonomy" id="587753"/>
</organismHost>
<keyword evidence="2" id="KW-1185">Reference proteome</keyword>
<sequence>MQWLKKLFGGEPCGTGGDEPKKEPFTIMSLYDKIVKDAYQYPTHVGRLELEYKLPHGEHVYKRDVVLKFDPKECEIKYCRIDCNDFSVFTFRLDDLRKHIINTGSEHVYELDRYNLEFKLSWVNYAEMEKLTALGVRALLEETPLGTALRAFNHLYMVSNDAPDESALYLTHIGGHRSVPHWVTDSYYHFGKVSETSTLPSLIVTDDRICDVKYLPMDHHRRWVTFTETTGQGVVTIVPTESFTGKVISCDVVFDLDDPAMAGVSVNVCKLLYDACGDLWRDRFKELYGGAAKNNSALALILEPKDLKVKWGGIHYNLWDFIYDQIEKFDPEKRPYILTNVSPVNILENIFGIDRHGNMTFKPAEAQQ</sequence>
<evidence type="ECO:0000313" key="2">
    <source>
        <dbReference type="Proteomes" id="UP000002421"/>
    </source>
</evidence>
<dbReference type="EMBL" id="EU197055">
    <property type="protein sequence ID" value="ABY63159.1"/>
    <property type="molecule type" value="Genomic_DNA"/>
</dbReference>
<dbReference type="KEGG" id="vg:6372610"/>